<keyword evidence="6 9" id="KW-0949">S-adenosyl-L-methionine</keyword>
<evidence type="ECO:0000256" key="3">
    <source>
        <dbReference type="ARBA" id="ARBA00012327"/>
    </source>
</evidence>
<evidence type="ECO:0000256" key="5">
    <source>
        <dbReference type="ARBA" id="ARBA00022679"/>
    </source>
</evidence>
<dbReference type="Pfam" id="PF12697">
    <property type="entry name" value="Abhydrolase_6"/>
    <property type="match status" value="1"/>
</dbReference>
<evidence type="ECO:0000313" key="13">
    <source>
        <dbReference type="Proteomes" id="UP000464675"/>
    </source>
</evidence>
<dbReference type="PANTHER" id="PTHR13090">
    <property type="entry name" value="ARGININE-HYDROXYLASE NDUFAF5, MITOCHONDRIAL"/>
    <property type="match status" value="1"/>
</dbReference>
<dbReference type="InterPro" id="IPR050602">
    <property type="entry name" value="Malonyl-ACP_OMT"/>
</dbReference>
<dbReference type="InterPro" id="IPR029063">
    <property type="entry name" value="SAM-dependent_MTases_sf"/>
</dbReference>
<comment type="function">
    <text evidence="8 9">Converts the free carboxyl group of a malonyl-thioester to its methyl ester by transfer of a methyl group from S-adenosyl-L-methionine (SAM). It allows to synthesize pimeloyl-ACP via the fatty acid synthetic pathway.</text>
</comment>
<evidence type="ECO:0000256" key="4">
    <source>
        <dbReference type="ARBA" id="ARBA00022603"/>
    </source>
</evidence>
<dbReference type="InterPro" id="IPR013216">
    <property type="entry name" value="Methyltransf_11"/>
</dbReference>
<reference evidence="12 13" key="1">
    <citation type="submission" date="2020-01" db="EMBL/GenBank/DDBJ databases">
        <title>The possibility of degradation of plastic by Microbulbifer hydrolyticus IRE-31.</title>
        <authorList>
            <person name="Liu L."/>
        </authorList>
    </citation>
    <scope>NUCLEOTIDE SEQUENCE [LARGE SCALE GENOMIC DNA]</scope>
    <source>
        <strain evidence="12 13">IRE-31</strain>
    </source>
</reference>
<dbReference type="SUPFAM" id="SSF53335">
    <property type="entry name" value="S-adenosyl-L-methionine-dependent methyltransferases"/>
    <property type="match status" value="1"/>
</dbReference>
<evidence type="ECO:0000313" key="12">
    <source>
        <dbReference type="EMBL" id="QHQ40669.1"/>
    </source>
</evidence>
<proteinExistence type="inferred from homology"/>
<dbReference type="SUPFAM" id="SSF53474">
    <property type="entry name" value="alpha/beta-Hydrolases"/>
    <property type="match status" value="1"/>
</dbReference>
<keyword evidence="7 9" id="KW-0093">Biotin biosynthesis</keyword>
<dbReference type="NCBIfam" id="TIGR02072">
    <property type="entry name" value="BioC"/>
    <property type="match status" value="1"/>
</dbReference>
<comment type="pathway">
    <text evidence="2 9">Cofactor biosynthesis; biotin biosynthesis.</text>
</comment>
<dbReference type="InterPro" id="IPR029058">
    <property type="entry name" value="AB_hydrolase_fold"/>
</dbReference>
<dbReference type="Pfam" id="PF08241">
    <property type="entry name" value="Methyltransf_11"/>
    <property type="match status" value="1"/>
</dbReference>
<keyword evidence="5 9" id="KW-0808">Transferase</keyword>
<feature type="domain" description="Methyltransferase type 11" evidence="10">
    <location>
        <begin position="296"/>
        <end position="389"/>
    </location>
</feature>
<evidence type="ECO:0000259" key="10">
    <source>
        <dbReference type="Pfam" id="PF08241"/>
    </source>
</evidence>
<gene>
    <name evidence="9 12" type="primary">bioC</name>
    <name evidence="12" type="ORF">GTQ55_02090</name>
</gene>
<comment type="catalytic activity">
    <reaction evidence="1 9">
        <text>malonyl-[ACP] + S-adenosyl-L-methionine = malonyl-[ACP] methyl ester + S-adenosyl-L-homocysteine</text>
        <dbReference type="Rhea" id="RHEA:17105"/>
        <dbReference type="Rhea" id="RHEA-COMP:9623"/>
        <dbReference type="Rhea" id="RHEA-COMP:9954"/>
        <dbReference type="ChEBI" id="CHEBI:57856"/>
        <dbReference type="ChEBI" id="CHEBI:59789"/>
        <dbReference type="ChEBI" id="CHEBI:78449"/>
        <dbReference type="ChEBI" id="CHEBI:78845"/>
        <dbReference type="EC" id="2.1.1.197"/>
    </reaction>
</comment>
<evidence type="ECO:0000259" key="11">
    <source>
        <dbReference type="Pfam" id="PF12697"/>
    </source>
</evidence>
<dbReference type="EMBL" id="CP047491">
    <property type="protein sequence ID" value="QHQ40669.1"/>
    <property type="molecule type" value="Genomic_DNA"/>
</dbReference>
<dbReference type="HAMAP" id="MF_00835">
    <property type="entry name" value="BioC"/>
    <property type="match status" value="1"/>
</dbReference>
<protein>
    <recommendedName>
        <fullName evidence="3 9">Malonyl-[acyl-carrier protein] O-methyltransferase</fullName>
        <shortName evidence="9">Malonyl-ACP O-methyltransferase</shortName>
        <ecNumber evidence="3 9">2.1.1.197</ecNumber>
    </recommendedName>
    <alternativeName>
        <fullName evidence="9">Biotin synthesis protein BioC</fullName>
    </alternativeName>
</protein>
<name>A0ABX6J0Q4_9GAMM</name>
<organism evidence="12 13">
    <name type="scientific">Microbulbifer hydrolyticus</name>
    <dbReference type="NCBI Taxonomy" id="48074"/>
    <lineage>
        <taxon>Bacteria</taxon>
        <taxon>Pseudomonadati</taxon>
        <taxon>Pseudomonadota</taxon>
        <taxon>Gammaproteobacteria</taxon>
        <taxon>Cellvibrionales</taxon>
        <taxon>Microbulbiferaceae</taxon>
        <taxon>Microbulbifer</taxon>
    </lineage>
</organism>
<evidence type="ECO:0000256" key="1">
    <source>
        <dbReference type="ARBA" id="ARBA00000852"/>
    </source>
</evidence>
<dbReference type="PANTHER" id="PTHR13090:SF1">
    <property type="entry name" value="ARGININE-HYDROXYLASE NDUFAF5, MITOCHONDRIAL"/>
    <property type="match status" value="1"/>
</dbReference>
<dbReference type="Gene3D" id="3.40.50.150">
    <property type="entry name" value="Vaccinia Virus protein VP39"/>
    <property type="match status" value="1"/>
</dbReference>
<evidence type="ECO:0000256" key="8">
    <source>
        <dbReference type="ARBA" id="ARBA00025006"/>
    </source>
</evidence>
<feature type="domain" description="AB hydrolase-1" evidence="11">
    <location>
        <begin position="10"/>
        <end position="234"/>
    </location>
</feature>
<dbReference type="GO" id="GO:0032259">
    <property type="term" value="P:methylation"/>
    <property type="evidence" value="ECO:0007669"/>
    <property type="project" value="UniProtKB-KW"/>
</dbReference>
<accession>A0ABX6J0Q4</accession>
<keyword evidence="4 9" id="KW-0489">Methyltransferase</keyword>
<dbReference type="InterPro" id="IPR000073">
    <property type="entry name" value="AB_hydrolase_1"/>
</dbReference>
<dbReference type="GO" id="GO:0102130">
    <property type="term" value="F:malonyl-CoA methyltransferase activity"/>
    <property type="evidence" value="ECO:0007669"/>
    <property type="project" value="UniProtKB-EC"/>
</dbReference>
<dbReference type="Proteomes" id="UP000464675">
    <property type="component" value="Chromosome"/>
</dbReference>
<dbReference type="Gene3D" id="3.40.50.1820">
    <property type="entry name" value="alpha/beta hydrolase"/>
    <property type="match status" value="1"/>
</dbReference>
<evidence type="ECO:0000256" key="2">
    <source>
        <dbReference type="ARBA" id="ARBA00004746"/>
    </source>
</evidence>
<evidence type="ECO:0000256" key="9">
    <source>
        <dbReference type="HAMAP-Rule" id="MF_00835"/>
    </source>
</evidence>
<dbReference type="EC" id="2.1.1.197" evidence="3 9"/>
<dbReference type="CDD" id="cd02440">
    <property type="entry name" value="AdoMet_MTases"/>
    <property type="match status" value="1"/>
</dbReference>
<comment type="similarity">
    <text evidence="9">Belongs to the methyltransferase superfamily.</text>
</comment>
<keyword evidence="13" id="KW-1185">Reference proteome</keyword>
<sequence>MRGEIKSIALLHGWGGDARCWAPLVEALHGVPQSLHCIDLPGFGRDAERDWPQTEQLLADLDMQLPEDCLLVGWSLGGMLAVQLAARSHKVRALVTIAANASFTERADWPGMPQPVFESFCAAQQQEPVKNWQRFCGLEARGDRDMRSLLKVLKRWQPETIPASWGDALACLGSLDNRSILASLAIPSLHIYGAGDALVPLAAAEKMQAQNYPVNILRDTGHCPHLSRPEQVAALIRSVLTDSNSESMAPPLDKAAVARAFGRAAGSYDAAAHLQRAVCRELLGRAEKDSSPKRILDLGSGTGYGSELLRRRFPDAEIVALDIAPAMLAYARSHRPVADAYIAADAEQLPLADGSIDLVFSSFALQWCYRLPQLFAEIRRIMAPGARALVSTLIPGTLGELEDSWAAVDKAVHVNRFLPAEAWQRACTANALDCTPGTEQRVLHFDSVKTLMRELKSIGAHNVNHAAGKGLLSRERLRRLIAAYEQKRTEAGLPATYQVLYLDLENRASAASAMALETPSGQCESG</sequence>
<evidence type="ECO:0000256" key="6">
    <source>
        <dbReference type="ARBA" id="ARBA00022691"/>
    </source>
</evidence>
<dbReference type="InterPro" id="IPR011814">
    <property type="entry name" value="BioC"/>
</dbReference>
<evidence type="ECO:0000256" key="7">
    <source>
        <dbReference type="ARBA" id="ARBA00022756"/>
    </source>
</evidence>